<proteinExistence type="predicted"/>
<evidence type="ECO:0000313" key="1">
    <source>
        <dbReference type="EMBL" id="KAK5964253.1"/>
    </source>
</evidence>
<reference evidence="1 2" key="1">
    <citation type="submission" date="2019-10" db="EMBL/GenBank/DDBJ databases">
        <title>Assembly and Annotation for the nematode Trichostrongylus colubriformis.</title>
        <authorList>
            <person name="Martin J."/>
        </authorList>
    </citation>
    <scope>NUCLEOTIDE SEQUENCE [LARGE SCALE GENOMIC DNA]</scope>
    <source>
        <strain evidence="1">G859</strain>
        <tissue evidence="1">Whole worm</tissue>
    </source>
</reference>
<organism evidence="1 2">
    <name type="scientific">Trichostrongylus colubriformis</name>
    <name type="common">Black scour worm</name>
    <dbReference type="NCBI Taxonomy" id="6319"/>
    <lineage>
        <taxon>Eukaryota</taxon>
        <taxon>Metazoa</taxon>
        <taxon>Ecdysozoa</taxon>
        <taxon>Nematoda</taxon>
        <taxon>Chromadorea</taxon>
        <taxon>Rhabditida</taxon>
        <taxon>Rhabditina</taxon>
        <taxon>Rhabditomorpha</taxon>
        <taxon>Strongyloidea</taxon>
        <taxon>Trichostrongylidae</taxon>
        <taxon>Trichostrongylus</taxon>
    </lineage>
</organism>
<dbReference type="AlphaFoldDB" id="A0AAN8FHY1"/>
<name>A0AAN8FHY1_TRICO</name>
<sequence>MLDGPSSTVTGALRLNGWYIQVTLRQDRPPIAIPFIEVPHLEDSLAFRERSLQVINDLFAGTYVDIDVADQPLTSSTEHPYAIAPTLWNGIRPVLYQIVSTGWGTGVVLEVKDFFAIGPDRRDLHCITLDQHGIEILRGGRGFNRSLVSVKDFVWVYNVKPTRQALKDPAAVLEQSRIPRTTALDTSSVYFFRASHFAFAKPTDREEPIYGIILSLGTRRGRVISARAAFEGCPEAVTITPFLCTFPMDQLALYEVVSARSRANVSSAMRFSEPPVSFEARDHLANVVRCFFPMHPEEGILPLSVDRITQEERDWLSDRLNNFTSYLADKDLARKRLGKICNAACSALAAVNSAEDDRRSHRSEATVVTPEWFPMRLRVVLSDMTSEAGWTSGRQAVLWIPGASRLIRLKVVDVQAATRDRTLTVVLQAFRWSNNSLTDDIDRFEVDLHCRDAYRPRVR</sequence>
<evidence type="ECO:0000313" key="2">
    <source>
        <dbReference type="Proteomes" id="UP001331761"/>
    </source>
</evidence>
<dbReference type="EMBL" id="WIXE01026031">
    <property type="protein sequence ID" value="KAK5964253.1"/>
    <property type="molecule type" value="Genomic_DNA"/>
</dbReference>
<gene>
    <name evidence="1" type="ORF">GCK32_020296</name>
</gene>
<accession>A0AAN8FHY1</accession>
<protein>
    <submittedName>
        <fullName evidence="1">Uncharacterized protein</fullName>
    </submittedName>
</protein>
<keyword evidence="2" id="KW-1185">Reference proteome</keyword>
<dbReference type="Proteomes" id="UP001331761">
    <property type="component" value="Unassembled WGS sequence"/>
</dbReference>
<comment type="caution">
    <text evidence="1">The sequence shown here is derived from an EMBL/GenBank/DDBJ whole genome shotgun (WGS) entry which is preliminary data.</text>
</comment>